<evidence type="ECO:0000313" key="3">
    <source>
        <dbReference type="Proteomes" id="UP001597297"/>
    </source>
</evidence>
<reference evidence="3" key="1">
    <citation type="journal article" date="2019" name="Int. J. Syst. Evol. Microbiol.">
        <title>The Global Catalogue of Microorganisms (GCM) 10K type strain sequencing project: providing services to taxonomists for standard genome sequencing and annotation.</title>
        <authorList>
            <consortium name="The Broad Institute Genomics Platform"/>
            <consortium name="The Broad Institute Genome Sequencing Center for Infectious Disease"/>
            <person name="Wu L."/>
            <person name="Ma J."/>
        </authorList>
    </citation>
    <scope>NUCLEOTIDE SEQUENCE [LARGE SCALE GENOMIC DNA]</scope>
    <source>
        <strain evidence="3">JCM 16545</strain>
    </source>
</reference>
<proteinExistence type="predicted"/>
<name>A0ABW5DYZ6_9BACT</name>
<sequence length="414" mass="46031">MNKNTLLPLLALTQTAVFAGEVPVVEQPKEDWFKFSVDARARIEQRNVGGGPNSENSWAGTFRIRPGFYLGKAEGFAGFVETEHTLAFIDDYQVGTPQSANFSPYEANNTAIGDPENNELNQLYGQYKGHGALARVGRQRLIYDNAAFIGNVGWRQNEQTLDAAHLMYGNDDFTLKYAYSNRVNRIFGTDAQDAVKALEGDAHLLNGAYNFGEHSLHGYVYLMDFAEQQFARASNNTYGGFFDFGLNGGKLHTEFAYQTEAGEQDDYESVYYHVFYGSEVNSISYNFGVERLGESFVTPLATVHAFNGFADVFINDRLGLTATGAQWNGLTDFYASVGTKIPGGIALKGFAHGMWDDEMDQFYGFELDAVAVKSFAEDFKAIAKYAYYFADGGSDFARFNEDVAQFSVELNYSF</sequence>
<gene>
    <name evidence="2" type="ORF">ACFSQZ_03625</name>
</gene>
<feature type="chain" id="PRO_5046637034" description="Alginate export domain-containing protein" evidence="1">
    <location>
        <begin position="20"/>
        <end position="414"/>
    </location>
</feature>
<accession>A0ABW5DYZ6</accession>
<protein>
    <recommendedName>
        <fullName evidence="4">Alginate export domain-containing protein</fullName>
    </recommendedName>
</protein>
<feature type="signal peptide" evidence="1">
    <location>
        <begin position="1"/>
        <end position="19"/>
    </location>
</feature>
<evidence type="ECO:0000313" key="2">
    <source>
        <dbReference type="EMBL" id="MFD2275551.1"/>
    </source>
</evidence>
<dbReference type="RefSeq" id="WP_377092784.1">
    <property type="nucleotide sequence ID" value="NZ_JBHSJM010000001.1"/>
</dbReference>
<dbReference type="EMBL" id="JBHUJC010000010">
    <property type="protein sequence ID" value="MFD2275551.1"/>
    <property type="molecule type" value="Genomic_DNA"/>
</dbReference>
<evidence type="ECO:0000256" key="1">
    <source>
        <dbReference type="SAM" id="SignalP"/>
    </source>
</evidence>
<keyword evidence="1" id="KW-0732">Signal</keyword>
<organism evidence="2 3">
    <name type="scientific">Rubritalea spongiae</name>
    <dbReference type="NCBI Taxonomy" id="430797"/>
    <lineage>
        <taxon>Bacteria</taxon>
        <taxon>Pseudomonadati</taxon>
        <taxon>Verrucomicrobiota</taxon>
        <taxon>Verrucomicrobiia</taxon>
        <taxon>Verrucomicrobiales</taxon>
        <taxon>Rubritaleaceae</taxon>
        <taxon>Rubritalea</taxon>
    </lineage>
</organism>
<evidence type="ECO:0008006" key="4">
    <source>
        <dbReference type="Google" id="ProtNLM"/>
    </source>
</evidence>
<keyword evidence="3" id="KW-1185">Reference proteome</keyword>
<comment type="caution">
    <text evidence="2">The sequence shown here is derived from an EMBL/GenBank/DDBJ whole genome shotgun (WGS) entry which is preliminary data.</text>
</comment>
<dbReference type="Proteomes" id="UP001597297">
    <property type="component" value="Unassembled WGS sequence"/>
</dbReference>